<proteinExistence type="predicted"/>
<feature type="region of interest" description="Disordered" evidence="1">
    <location>
        <begin position="26"/>
        <end position="74"/>
    </location>
</feature>
<evidence type="ECO:0000313" key="2">
    <source>
        <dbReference type="EMBL" id="BAH95594.1"/>
    </source>
</evidence>
<feature type="compositionally biased region" description="Basic and acidic residues" evidence="1">
    <location>
        <begin position="45"/>
        <end position="58"/>
    </location>
</feature>
<dbReference type="Proteomes" id="UP000000763">
    <property type="component" value="Chromosome 12"/>
</dbReference>
<dbReference type="EMBL" id="AP008218">
    <property type="protein sequence ID" value="BAH95594.1"/>
    <property type="molecule type" value="Genomic_DNA"/>
</dbReference>
<organism evidence="2 3">
    <name type="scientific">Oryza sativa subsp. japonica</name>
    <name type="common">Rice</name>
    <dbReference type="NCBI Taxonomy" id="39947"/>
    <lineage>
        <taxon>Eukaryota</taxon>
        <taxon>Viridiplantae</taxon>
        <taxon>Streptophyta</taxon>
        <taxon>Embryophyta</taxon>
        <taxon>Tracheophyta</taxon>
        <taxon>Spermatophyta</taxon>
        <taxon>Magnoliopsida</taxon>
        <taxon>Liliopsida</taxon>
        <taxon>Poales</taxon>
        <taxon>Poaceae</taxon>
        <taxon>BOP clade</taxon>
        <taxon>Oryzoideae</taxon>
        <taxon>Oryzeae</taxon>
        <taxon>Oryzinae</taxon>
        <taxon>Oryza</taxon>
        <taxon>Oryza sativa</taxon>
    </lineage>
</organism>
<reference evidence="3" key="2">
    <citation type="journal article" date="2008" name="Nucleic Acids Res.">
        <title>The rice annotation project database (RAP-DB): 2008 update.</title>
        <authorList>
            <consortium name="The rice annotation project (RAP)"/>
        </authorList>
    </citation>
    <scope>GENOME REANNOTATION</scope>
    <source>
        <strain evidence="3">cv. Nipponbare</strain>
    </source>
</reference>
<evidence type="ECO:0000256" key="1">
    <source>
        <dbReference type="SAM" id="MobiDB-lite"/>
    </source>
</evidence>
<dbReference type="AlphaFoldDB" id="C7J9R7"/>
<feature type="compositionally biased region" description="Basic residues" evidence="1">
    <location>
        <begin position="115"/>
        <end position="124"/>
    </location>
</feature>
<name>C7J9R7_ORYSJ</name>
<evidence type="ECO:0000313" key="3">
    <source>
        <dbReference type="Proteomes" id="UP000000763"/>
    </source>
</evidence>
<accession>C7J9R7</accession>
<feature type="region of interest" description="Disordered" evidence="1">
    <location>
        <begin position="115"/>
        <end position="150"/>
    </location>
</feature>
<gene>
    <name evidence="2" type="ordered locus">Os12g0240825</name>
</gene>
<sequence>MAMITASATLPSLRPPAVRAERRLRPGDAQPGAGLLHGHNIPLRLGDRRRQGRADRVRAGAARRRRRRRREGEEGVLLQLVLRGGQRGHAYGGDAAGLGGGQGELGARVRPVRVVRRGRRRRPRRDGAHVPDPAPGGAGEQPVEERAPSACCGILSQGKIDFAGRSN</sequence>
<dbReference type="KEGG" id="dosa:Os12g0240825"/>
<reference evidence="2 3" key="1">
    <citation type="journal article" date="2005" name="Nature">
        <title>The map-based sequence of the rice genome.</title>
        <authorList>
            <consortium name="International rice genome sequencing project (IRGSP)"/>
            <person name="Matsumoto T."/>
            <person name="Wu J."/>
            <person name="Kanamori H."/>
            <person name="Katayose Y."/>
            <person name="Fujisawa M."/>
            <person name="Namiki N."/>
            <person name="Mizuno H."/>
            <person name="Yamamoto K."/>
            <person name="Antonio B.A."/>
            <person name="Baba T."/>
            <person name="Sakata K."/>
            <person name="Nagamura Y."/>
            <person name="Aoki H."/>
            <person name="Arikawa K."/>
            <person name="Arita K."/>
            <person name="Bito T."/>
            <person name="Chiden Y."/>
            <person name="Fujitsuka N."/>
            <person name="Fukunaka R."/>
            <person name="Hamada M."/>
            <person name="Harada C."/>
            <person name="Hayashi A."/>
            <person name="Hijishita S."/>
            <person name="Honda M."/>
            <person name="Hosokawa S."/>
            <person name="Ichikawa Y."/>
            <person name="Idonuma A."/>
            <person name="Iijima M."/>
            <person name="Ikeda M."/>
            <person name="Ikeno M."/>
            <person name="Ito K."/>
            <person name="Ito S."/>
            <person name="Ito T."/>
            <person name="Ito Y."/>
            <person name="Ito Y."/>
            <person name="Iwabuchi A."/>
            <person name="Kamiya K."/>
            <person name="Karasawa W."/>
            <person name="Kurita K."/>
            <person name="Katagiri S."/>
            <person name="Kikuta A."/>
            <person name="Kobayashi H."/>
            <person name="Kobayashi N."/>
            <person name="Machita K."/>
            <person name="Maehara T."/>
            <person name="Masukawa M."/>
            <person name="Mizubayashi T."/>
            <person name="Mukai Y."/>
            <person name="Nagasaki H."/>
            <person name="Nagata Y."/>
            <person name="Naito S."/>
            <person name="Nakashima M."/>
            <person name="Nakama Y."/>
            <person name="Nakamichi Y."/>
            <person name="Nakamura M."/>
            <person name="Meguro A."/>
            <person name="Negishi M."/>
            <person name="Ohta I."/>
            <person name="Ohta T."/>
            <person name="Okamoto M."/>
            <person name="Ono N."/>
            <person name="Saji S."/>
            <person name="Sakaguchi M."/>
            <person name="Sakai K."/>
            <person name="Shibata M."/>
            <person name="Shimokawa T."/>
            <person name="Song J."/>
            <person name="Takazaki Y."/>
            <person name="Terasawa K."/>
            <person name="Tsugane M."/>
            <person name="Tsuji K."/>
            <person name="Ueda S."/>
            <person name="Waki K."/>
            <person name="Yamagata H."/>
            <person name="Yamamoto M."/>
            <person name="Yamamoto S."/>
            <person name="Yamane H."/>
            <person name="Yoshiki S."/>
            <person name="Yoshihara R."/>
            <person name="Yukawa K."/>
            <person name="Zhong H."/>
            <person name="Yano M."/>
            <person name="Yuan Q."/>
            <person name="Ouyang S."/>
            <person name="Liu J."/>
            <person name="Jones K.M."/>
            <person name="Gansberger K."/>
            <person name="Moffat K."/>
            <person name="Hill J."/>
            <person name="Bera J."/>
            <person name="Fadrosh D."/>
            <person name="Jin S."/>
            <person name="Johri S."/>
            <person name="Kim M."/>
            <person name="Overton L."/>
            <person name="Reardon M."/>
            <person name="Tsitrin T."/>
            <person name="Vuong H."/>
            <person name="Weaver B."/>
            <person name="Ciecko A."/>
            <person name="Tallon L."/>
            <person name="Jackson J."/>
            <person name="Pai G."/>
            <person name="Aken S.V."/>
            <person name="Utterback T."/>
            <person name="Reidmuller S."/>
            <person name="Feldblyum T."/>
            <person name="Hsiao J."/>
            <person name="Zismann V."/>
            <person name="Iobst S."/>
            <person name="de Vazeille A.R."/>
            <person name="Buell C.R."/>
            <person name="Ying K."/>
            <person name="Li Y."/>
            <person name="Lu T."/>
            <person name="Huang Y."/>
            <person name="Zhao Q."/>
            <person name="Feng Q."/>
            <person name="Zhang L."/>
            <person name="Zhu J."/>
            <person name="Weng Q."/>
            <person name="Mu J."/>
            <person name="Lu Y."/>
            <person name="Fan D."/>
            <person name="Liu Y."/>
            <person name="Guan J."/>
            <person name="Zhang Y."/>
            <person name="Yu S."/>
            <person name="Liu X."/>
            <person name="Zhang Y."/>
            <person name="Hong G."/>
            <person name="Han B."/>
            <person name="Choisne N."/>
            <person name="Demange N."/>
            <person name="Orjeda G."/>
            <person name="Samain S."/>
            <person name="Cattolico L."/>
            <person name="Pelletier E."/>
            <person name="Couloux A."/>
            <person name="Segurens B."/>
            <person name="Wincker P."/>
            <person name="D'Hont A."/>
            <person name="Scarpelli C."/>
            <person name="Weissenbach J."/>
            <person name="Salanoubat M."/>
            <person name="Quetier F."/>
            <person name="Yu Y."/>
            <person name="Kim H.R."/>
            <person name="Rambo T."/>
            <person name="Currie J."/>
            <person name="Collura K."/>
            <person name="Luo M."/>
            <person name="Yang T."/>
            <person name="Ammiraju J.S.S."/>
            <person name="Engler F."/>
            <person name="Soderlund C."/>
            <person name="Wing R.A."/>
            <person name="Palmer L.E."/>
            <person name="de la Bastide M."/>
            <person name="Spiegel L."/>
            <person name="Nascimento L."/>
            <person name="Zutavern T."/>
            <person name="O'Shaughnessy A."/>
            <person name="Dike S."/>
            <person name="Dedhia N."/>
            <person name="Preston R."/>
            <person name="Balija V."/>
            <person name="McCombie W.R."/>
            <person name="Chow T."/>
            <person name="Chen H."/>
            <person name="Chung M."/>
            <person name="Chen C."/>
            <person name="Shaw J."/>
            <person name="Wu H."/>
            <person name="Hsiao K."/>
            <person name="Chao Y."/>
            <person name="Chu M."/>
            <person name="Cheng C."/>
            <person name="Hour A."/>
            <person name="Lee P."/>
            <person name="Lin S."/>
            <person name="Lin Y."/>
            <person name="Liou J."/>
            <person name="Liu S."/>
            <person name="Hsing Y."/>
            <person name="Raghuvanshi S."/>
            <person name="Mohanty A."/>
            <person name="Bharti A.K."/>
            <person name="Gaur A."/>
            <person name="Gupta V."/>
            <person name="Kumar D."/>
            <person name="Ravi V."/>
            <person name="Vij S."/>
            <person name="Kapur A."/>
            <person name="Khurana P."/>
            <person name="Khurana P."/>
            <person name="Khurana J.P."/>
            <person name="Tyagi A.K."/>
            <person name="Gaikwad K."/>
            <person name="Singh A."/>
            <person name="Dalal V."/>
            <person name="Srivastava S."/>
            <person name="Dixit A."/>
            <person name="Pal A.K."/>
            <person name="Ghazi I.A."/>
            <person name="Yadav M."/>
            <person name="Pandit A."/>
            <person name="Bhargava A."/>
            <person name="Sureshbabu K."/>
            <person name="Batra K."/>
            <person name="Sharma T.R."/>
            <person name="Mohapatra T."/>
            <person name="Singh N.K."/>
            <person name="Messing J."/>
            <person name="Nelson A.B."/>
            <person name="Fuks G."/>
            <person name="Kavchok S."/>
            <person name="Keizer G."/>
            <person name="Linton E."/>
            <person name="Llaca V."/>
            <person name="Song R."/>
            <person name="Tanyolac B."/>
            <person name="Young S."/>
            <person name="Ho-Il K."/>
            <person name="Hahn J.H."/>
            <person name="Sangsakoo G."/>
            <person name="Vanavichit A."/>
            <person name="de Mattos Luiz.A.T."/>
            <person name="Zimmer P.D."/>
            <person name="Malone G."/>
            <person name="Dellagostin O."/>
            <person name="de Oliveira A.C."/>
            <person name="Bevan M."/>
            <person name="Bancroft I."/>
            <person name="Minx P."/>
            <person name="Cordum H."/>
            <person name="Wilson R."/>
            <person name="Cheng Z."/>
            <person name="Jin W."/>
            <person name="Jiang J."/>
            <person name="Leong S.A."/>
            <person name="Iwama H."/>
            <person name="Gojobori T."/>
            <person name="Itoh T."/>
            <person name="Niimura Y."/>
            <person name="Fujii Y."/>
            <person name="Habara T."/>
            <person name="Sakai H."/>
            <person name="Sato Y."/>
            <person name="Wilson G."/>
            <person name="Kumar K."/>
            <person name="McCouch S."/>
            <person name="Juretic N."/>
            <person name="Hoen D."/>
            <person name="Wright S."/>
            <person name="Bruskiewich R."/>
            <person name="Bureau T."/>
            <person name="Miyao A."/>
            <person name="Hirochika H."/>
            <person name="Nishikawa T."/>
            <person name="Kadowaki K."/>
            <person name="Sugiura M."/>
            <person name="Burr B."/>
            <person name="Sasaki T."/>
        </authorList>
    </citation>
    <scope>NUCLEOTIDE SEQUENCE [LARGE SCALE GENOMIC DNA]</scope>
    <source>
        <strain evidence="3">cv. Nipponbare</strain>
    </source>
</reference>
<protein>
    <submittedName>
        <fullName evidence="2">Os12g0240825 protein</fullName>
    </submittedName>
</protein>